<sequence length="113" mass="12362">MRKGRNLLKALLCLAVLSWSLMPAMSHAPAVFETIQDHAAIIAEHGHTHGLEEDLAWALHGHTHDAADHDHSPGILASGRMAQPVSITGARRRTETADAGPWPLHRIERPPRV</sequence>
<feature type="signal peptide" evidence="2">
    <location>
        <begin position="1"/>
        <end position="28"/>
    </location>
</feature>
<evidence type="ECO:0000256" key="2">
    <source>
        <dbReference type="SAM" id="SignalP"/>
    </source>
</evidence>
<name>A0A291LYT9_9RHOB</name>
<dbReference type="Proteomes" id="UP000219050">
    <property type="component" value="Chromosome"/>
</dbReference>
<evidence type="ECO:0000256" key="1">
    <source>
        <dbReference type="SAM" id="MobiDB-lite"/>
    </source>
</evidence>
<reference evidence="3 4" key="1">
    <citation type="submission" date="2017-05" db="EMBL/GenBank/DDBJ databases">
        <title>Comparative genomic and metabolic analysis of manganese-oxidizing mechanisms in Celeribater manganoxidans DY25T: its adaption to the environment of polymetallic nodule.</title>
        <authorList>
            <person name="Wang X."/>
        </authorList>
    </citation>
    <scope>NUCLEOTIDE SEQUENCE [LARGE SCALE GENOMIC DNA]</scope>
    <source>
        <strain evidence="3 4">DY25</strain>
    </source>
</reference>
<evidence type="ECO:0000313" key="4">
    <source>
        <dbReference type="Proteomes" id="UP000219050"/>
    </source>
</evidence>
<dbReference type="AlphaFoldDB" id="A0A291LYT9"/>
<gene>
    <name evidence="3" type="ORF">CBW24_07765</name>
</gene>
<keyword evidence="2" id="KW-0732">Signal</keyword>
<evidence type="ECO:0000313" key="3">
    <source>
        <dbReference type="EMBL" id="ATI41906.1"/>
    </source>
</evidence>
<dbReference type="EMBL" id="CP021404">
    <property type="protein sequence ID" value="ATI41906.1"/>
    <property type="molecule type" value="Genomic_DNA"/>
</dbReference>
<organism evidence="3 4">
    <name type="scientific">Pacificitalea manganoxidans</name>
    <dbReference type="NCBI Taxonomy" id="1411902"/>
    <lineage>
        <taxon>Bacteria</taxon>
        <taxon>Pseudomonadati</taxon>
        <taxon>Pseudomonadota</taxon>
        <taxon>Alphaproteobacteria</taxon>
        <taxon>Rhodobacterales</taxon>
        <taxon>Paracoccaceae</taxon>
        <taxon>Pacificitalea</taxon>
    </lineage>
</organism>
<keyword evidence="4" id="KW-1185">Reference proteome</keyword>
<feature type="region of interest" description="Disordered" evidence="1">
    <location>
        <begin position="88"/>
        <end position="113"/>
    </location>
</feature>
<dbReference type="KEGG" id="cmag:CBW24_07765"/>
<accession>A0A291LYT9</accession>
<feature type="chain" id="PRO_5012719381" evidence="2">
    <location>
        <begin position="29"/>
        <end position="113"/>
    </location>
</feature>
<proteinExistence type="predicted"/>
<protein>
    <submittedName>
        <fullName evidence="3">Uncharacterized protein</fullName>
    </submittedName>
</protein>
<dbReference type="OrthoDB" id="7872836at2"/>